<dbReference type="VEuPathDB" id="FungiDB:PEXP_043680"/>
<keyword evidence="3" id="KW-1185">Reference proteome</keyword>
<accession>A0A0A2I868</accession>
<dbReference type="OrthoDB" id="10574897at2759"/>
<evidence type="ECO:0000313" key="2">
    <source>
        <dbReference type="EMBL" id="KGO55199.1"/>
    </source>
</evidence>
<dbReference type="AlphaFoldDB" id="A0A0A2I868"/>
<keyword evidence="1" id="KW-0812">Transmembrane</keyword>
<evidence type="ECO:0000256" key="1">
    <source>
        <dbReference type="SAM" id="Phobius"/>
    </source>
</evidence>
<proteinExistence type="predicted"/>
<dbReference type="RefSeq" id="XP_016597414.1">
    <property type="nucleotide sequence ID" value="XM_016740292.1"/>
</dbReference>
<dbReference type="GeneID" id="27675711"/>
<comment type="caution">
    <text evidence="2">The sequence shown here is derived from an EMBL/GenBank/DDBJ whole genome shotgun (WGS) entry which is preliminary data.</text>
</comment>
<protein>
    <submittedName>
        <fullName evidence="2">Uncharacterized protein</fullName>
    </submittedName>
</protein>
<dbReference type="Proteomes" id="UP000030143">
    <property type="component" value="Unassembled WGS sequence"/>
</dbReference>
<keyword evidence="1" id="KW-1133">Transmembrane helix</keyword>
<organism evidence="2 3">
    <name type="scientific">Penicillium expansum</name>
    <name type="common">Blue mold rot fungus</name>
    <dbReference type="NCBI Taxonomy" id="27334"/>
    <lineage>
        <taxon>Eukaryota</taxon>
        <taxon>Fungi</taxon>
        <taxon>Dikarya</taxon>
        <taxon>Ascomycota</taxon>
        <taxon>Pezizomycotina</taxon>
        <taxon>Eurotiomycetes</taxon>
        <taxon>Eurotiomycetidae</taxon>
        <taxon>Eurotiales</taxon>
        <taxon>Aspergillaceae</taxon>
        <taxon>Penicillium</taxon>
    </lineage>
</organism>
<dbReference type="HOGENOM" id="CLU_3087950_0_0_1"/>
<sequence>MAEFTPPDRTLGRAFLFLFFYYAVVIVGNGFPSVWTGAQARSLTGWPESLRE</sequence>
<reference evidence="2 3" key="1">
    <citation type="journal article" date="2015" name="Mol. Plant Microbe Interact.">
        <title>Genome, transcriptome, and functional analyses of Penicillium expansum provide new insights into secondary metabolism and pathogenicity.</title>
        <authorList>
            <person name="Ballester A.R."/>
            <person name="Marcet-Houben M."/>
            <person name="Levin E."/>
            <person name="Sela N."/>
            <person name="Selma-Lazaro C."/>
            <person name="Carmona L."/>
            <person name="Wisniewski M."/>
            <person name="Droby S."/>
            <person name="Gonzalez-Candelas L."/>
            <person name="Gabaldon T."/>
        </authorList>
    </citation>
    <scope>NUCLEOTIDE SEQUENCE [LARGE SCALE GENOMIC DNA]</scope>
    <source>
        <strain evidence="2 3">MD-8</strain>
    </source>
</reference>
<keyword evidence="1" id="KW-0472">Membrane</keyword>
<feature type="transmembrane region" description="Helical" evidence="1">
    <location>
        <begin position="12"/>
        <end position="31"/>
    </location>
</feature>
<gene>
    <name evidence="2" type="ORF">PEX2_030170</name>
</gene>
<evidence type="ECO:0000313" key="3">
    <source>
        <dbReference type="Proteomes" id="UP000030143"/>
    </source>
</evidence>
<name>A0A0A2I868_PENEN</name>
<dbReference type="EMBL" id="JQFZ01000202">
    <property type="protein sequence ID" value="KGO55199.1"/>
    <property type="molecule type" value="Genomic_DNA"/>
</dbReference>